<feature type="transmembrane region" description="Helical" evidence="2">
    <location>
        <begin position="423"/>
        <end position="443"/>
    </location>
</feature>
<evidence type="ECO:0000256" key="2">
    <source>
        <dbReference type="SAM" id="Phobius"/>
    </source>
</evidence>
<evidence type="ECO:0000256" key="1">
    <source>
        <dbReference type="SAM" id="Coils"/>
    </source>
</evidence>
<keyword evidence="4" id="KW-1185">Reference proteome</keyword>
<dbReference type="PANTHER" id="PTHR33538:SF1">
    <property type="entry name" value="PROTEIN BRAMBLEBERRY"/>
    <property type="match status" value="1"/>
</dbReference>
<gene>
    <name evidence="3" type="ORF">MHI_LOCUS250635</name>
</gene>
<keyword evidence="2" id="KW-0812">Transmembrane</keyword>
<proteinExistence type="predicted"/>
<dbReference type="EMBL" id="CAJDYZ010004714">
    <property type="protein sequence ID" value="CAD1471821.1"/>
    <property type="molecule type" value="Genomic_DNA"/>
</dbReference>
<dbReference type="OrthoDB" id="5978806at2759"/>
<protein>
    <recommendedName>
        <fullName evidence="5">Protein brambleberry</fullName>
    </recommendedName>
</protein>
<accession>A0A6V7GYE3</accession>
<dbReference type="Proteomes" id="UP000752696">
    <property type="component" value="Unassembled WGS sequence"/>
</dbReference>
<evidence type="ECO:0000313" key="4">
    <source>
        <dbReference type="Proteomes" id="UP000752696"/>
    </source>
</evidence>
<dbReference type="AlphaFoldDB" id="A0A6V7GYE3"/>
<name>A0A6V7GYE3_9HYME</name>
<sequence length="638" mass="73380">REQNKMVPTRLLIFFFVSIINQGGYASVFEWIWSKNTDDTTVLVADGVPLVSIPYESMTEDEKFLQEAAKFTEIQVSSPLETCQHKVIMKVKTSCSEMSEEQLAKLSVNLLNCQSAVEGRKIFPCTAEMSLKQCTTDMDADMWNAYHLMSNRARAVCYAARSTQFRALTELTVNKLMQSAHTQIKTLSSLKEGQDRLEEQTVQALLALSKGNKALLEQQKLLKEAQTSAYNLVTTNLRELNNEKALIRSGHAQLAIMADDIRKKLEEANKRLEYQTIEMKENHNEILEDLYSVQEQAQLMWDKIEASTHKIFDHHEATLVRYEQSLEKLNEINNTVQYIWNLTNSMRAEVDEKLNWLTSYIGDTGEQMYQIYRVGLHIVYLLFAMVIAAFLHAPLLTRITIMGLVPLNLVSFLKHGMDACLDFVSISVLIFLITMMHFLMIGIQRLCGAKRTNLIQVKNQNGSAQSPRVFLISFYVNLKTNIWKIYAFVRYQINQSIQKFNSLIQAAASWNRQSLTQREELSCSYISSRRNQEDLVRNYKQEFSTISEDVSDFEHSNLMDRSIDDFDYLVDANDLRRRLKRRDGSVGRSSYSYQHSPSRSVTPTRMLCNATTKSGKKCRLFTMNGHRYCNRHSNGSSI</sequence>
<feature type="non-terminal residue" evidence="3">
    <location>
        <position position="638"/>
    </location>
</feature>
<feature type="transmembrane region" description="Helical" evidence="2">
    <location>
        <begin position="374"/>
        <end position="392"/>
    </location>
</feature>
<reference evidence="3" key="1">
    <citation type="submission" date="2020-07" db="EMBL/GenBank/DDBJ databases">
        <authorList>
            <person name="Nazaruddin N."/>
        </authorList>
    </citation>
    <scope>NUCLEOTIDE SEQUENCE</scope>
</reference>
<evidence type="ECO:0000313" key="3">
    <source>
        <dbReference type="EMBL" id="CAD1471821.1"/>
    </source>
</evidence>
<keyword evidence="2" id="KW-0472">Membrane</keyword>
<dbReference type="PANTHER" id="PTHR33538">
    <property type="entry name" value="PROTEIN GAMETE EXPRESSED 1"/>
    <property type="match status" value="1"/>
</dbReference>
<dbReference type="InterPro" id="IPR040346">
    <property type="entry name" value="GEX1/Brambleberry"/>
</dbReference>
<keyword evidence="1" id="KW-0175">Coiled coil</keyword>
<organism evidence="3 4">
    <name type="scientific">Heterotrigona itama</name>
    <dbReference type="NCBI Taxonomy" id="395501"/>
    <lineage>
        <taxon>Eukaryota</taxon>
        <taxon>Metazoa</taxon>
        <taxon>Ecdysozoa</taxon>
        <taxon>Arthropoda</taxon>
        <taxon>Hexapoda</taxon>
        <taxon>Insecta</taxon>
        <taxon>Pterygota</taxon>
        <taxon>Neoptera</taxon>
        <taxon>Endopterygota</taxon>
        <taxon>Hymenoptera</taxon>
        <taxon>Apocrita</taxon>
        <taxon>Aculeata</taxon>
        <taxon>Apoidea</taxon>
        <taxon>Anthophila</taxon>
        <taxon>Apidae</taxon>
        <taxon>Heterotrigona</taxon>
    </lineage>
</organism>
<comment type="caution">
    <text evidence="3">The sequence shown here is derived from an EMBL/GenBank/DDBJ whole genome shotgun (WGS) entry which is preliminary data.</text>
</comment>
<evidence type="ECO:0008006" key="5">
    <source>
        <dbReference type="Google" id="ProtNLM"/>
    </source>
</evidence>
<feature type="non-terminal residue" evidence="3">
    <location>
        <position position="1"/>
    </location>
</feature>
<feature type="coiled-coil region" evidence="1">
    <location>
        <begin position="251"/>
        <end position="282"/>
    </location>
</feature>
<keyword evidence="2" id="KW-1133">Transmembrane helix</keyword>